<evidence type="ECO:0000313" key="1">
    <source>
        <dbReference type="EMBL" id="VVT45057.1"/>
    </source>
</evidence>
<accession>A0A5E8B1C5</accession>
<dbReference type="RefSeq" id="XP_031851237.1">
    <property type="nucleotide sequence ID" value="XM_031995346.1"/>
</dbReference>
<reference evidence="1 2" key="1">
    <citation type="submission" date="2019-09" db="EMBL/GenBank/DDBJ databases">
        <authorList>
            <person name="Brejova B."/>
        </authorList>
    </citation>
    <scope>NUCLEOTIDE SEQUENCE [LARGE SCALE GENOMIC DNA]</scope>
</reference>
<dbReference type="Proteomes" id="UP000398389">
    <property type="component" value="Unassembled WGS sequence"/>
</dbReference>
<sequence>MARRFSIFVTKLQTKSRSSQQSIASEARLDTLSREAHEGIAQFLSSRDCFAVSCTSATLRYFYGPLTYRACIVVLPDKLWALKQYLDDFCEPRAVGHGYMALVPLNVLRKPARYSWFHSTAVSEIYFWFEREWSMRSMKFVYSELVESFFPESTFYPLLKKISFSGGISSLPKIFHSKFYLSLKCMCHKNVLEALFRIHEPRDLLFYGHHIKHIDIRSDQDFSYLAEQAIAPLPYLESLKVSKYDCVASLLVLLSFASKSHRLKKVELSIRNENDEWLLIFTTGLNQLPPDIKYCCITLTSSIGTLPTPFNPSLIIPQVTALVLPDSQGVFTTGLSFPRLSFLSTEVGFTEQPLGFTSIAGSLAVLRLPKIEYSTASYQLLQLLPKLRLRVFEIEEYNKSILMVNEKAQEMFSKVVSRHASSSRPYSPQGLADLCDIFKPRANLEWVQQAFGITSEYFVTRFTDPLKLYAELLEATGGGTLNCKEHMEPLYNFVFSSCFFEALFQVLPNVHTLQYFSFTFPNTYFYASLSLYKYLVNPPHAVRQVLLYFQDINAQVHGTESISARNARAFKDREGVYSSPFFGVLPNNENVGKNGARNYWCYQKRGVPRDIGDKESLDLQYKWSHTFLYDYVRARDQPVPGAVDLNAIVLGNRDKRGWTDGSFDGWI</sequence>
<dbReference type="GeneID" id="43579446"/>
<keyword evidence="2" id="KW-1185">Reference proteome</keyword>
<evidence type="ECO:0000313" key="2">
    <source>
        <dbReference type="Proteomes" id="UP000398389"/>
    </source>
</evidence>
<name>A0A5E8B1C5_9ASCO</name>
<gene>
    <name evidence="1" type="ORF">SAPINGB_P000623</name>
</gene>
<protein>
    <submittedName>
        <fullName evidence="1">Uncharacterized protein</fullName>
    </submittedName>
</protein>
<organism evidence="1 2">
    <name type="scientific">Magnusiomyces paraingens</name>
    <dbReference type="NCBI Taxonomy" id="2606893"/>
    <lineage>
        <taxon>Eukaryota</taxon>
        <taxon>Fungi</taxon>
        <taxon>Dikarya</taxon>
        <taxon>Ascomycota</taxon>
        <taxon>Saccharomycotina</taxon>
        <taxon>Dipodascomycetes</taxon>
        <taxon>Dipodascales</taxon>
        <taxon>Dipodascaceae</taxon>
        <taxon>Magnusiomyces</taxon>
    </lineage>
</organism>
<dbReference type="EMBL" id="CABVLU010000001">
    <property type="protein sequence ID" value="VVT45057.1"/>
    <property type="molecule type" value="Genomic_DNA"/>
</dbReference>
<proteinExistence type="predicted"/>
<dbReference type="AlphaFoldDB" id="A0A5E8B1C5"/>